<feature type="transmembrane region" description="Helical" evidence="1">
    <location>
        <begin position="167"/>
        <end position="185"/>
    </location>
</feature>
<proteinExistence type="predicted"/>
<keyword evidence="1" id="KW-0472">Membrane</keyword>
<feature type="transmembrane region" description="Helical" evidence="1">
    <location>
        <begin position="134"/>
        <end position="155"/>
    </location>
</feature>
<feature type="transmembrane region" description="Helical" evidence="1">
    <location>
        <begin position="191"/>
        <end position="208"/>
    </location>
</feature>
<keyword evidence="1" id="KW-1133">Transmembrane helix</keyword>
<sequence>MTPQRRLMLGLLLTACAGFIDVVGFIELGGYFTSFMSGNTTQLGAAIGGMEQLVALPAGLVAMFFGGSFIGAFLGYRSRRWGPSMVLAFVIATLGVALALRAAGWPAAQAMMVLAAGAGAQNATLPFSGSGARLGATFVTGTLFAAGQDLAAAILGKAPPWRWLQQLQVWTALLVGGLAGALLYGRFGLEAILAPGLIYLVMMIGFALKSPAGQS</sequence>
<evidence type="ECO:0000313" key="2">
    <source>
        <dbReference type="EMBL" id="SFZ81930.1"/>
    </source>
</evidence>
<name>A0A1K2HU83_9HYPH</name>
<keyword evidence="1" id="KW-0812">Transmembrane</keyword>
<protein>
    <submittedName>
        <fullName evidence="2">Uncharacterized membrane protein YoaK, UPF0700 family</fullName>
    </submittedName>
</protein>
<dbReference type="EMBL" id="FPKU01000001">
    <property type="protein sequence ID" value="SFZ81930.1"/>
    <property type="molecule type" value="Genomic_DNA"/>
</dbReference>
<organism evidence="2 3">
    <name type="scientific">Devosia enhydra</name>
    <dbReference type="NCBI Taxonomy" id="665118"/>
    <lineage>
        <taxon>Bacteria</taxon>
        <taxon>Pseudomonadati</taxon>
        <taxon>Pseudomonadota</taxon>
        <taxon>Alphaproteobacteria</taxon>
        <taxon>Hyphomicrobiales</taxon>
        <taxon>Devosiaceae</taxon>
        <taxon>Devosia</taxon>
    </lineage>
</organism>
<accession>A0A1K2HU83</accession>
<dbReference type="Proteomes" id="UP000183447">
    <property type="component" value="Unassembled WGS sequence"/>
</dbReference>
<feature type="transmembrane region" description="Helical" evidence="1">
    <location>
        <begin position="53"/>
        <end position="74"/>
    </location>
</feature>
<dbReference type="OrthoDB" id="885342at2"/>
<dbReference type="Pfam" id="PF06912">
    <property type="entry name" value="DUF1275"/>
    <property type="match status" value="1"/>
</dbReference>
<keyword evidence="3" id="KW-1185">Reference proteome</keyword>
<dbReference type="PANTHER" id="PTHR37314">
    <property type="entry name" value="SLR0142 PROTEIN"/>
    <property type="match status" value="1"/>
</dbReference>
<dbReference type="RefSeq" id="WP_072339176.1">
    <property type="nucleotide sequence ID" value="NZ_FPKU01000001.1"/>
</dbReference>
<dbReference type="AlphaFoldDB" id="A0A1K2HU83"/>
<gene>
    <name evidence="2" type="ORF">SAMN02983003_0784</name>
</gene>
<reference evidence="2 3" key="1">
    <citation type="submission" date="2016-11" db="EMBL/GenBank/DDBJ databases">
        <authorList>
            <person name="Jaros S."/>
            <person name="Januszkiewicz K."/>
            <person name="Wedrychowicz H."/>
        </authorList>
    </citation>
    <scope>NUCLEOTIDE SEQUENCE [LARGE SCALE GENOMIC DNA]</scope>
    <source>
        <strain evidence="2 3">ATCC 23634</strain>
    </source>
</reference>
<feature type="transmembrane region" description="Helical" evidence="1">
    <location>
        <begin position="7"/>
        <end position="33"/>
    </location>
</feature>
<dbReference type="InterPro" id="IPR010699">
    <property type="entry name" value="DUF1275"/>
</dbReference>
<dbReference type="STRING" id="665118.SAMN02983003_0784"/>
<dbReference type="PANTHER" id="PTHR37314:SF4">
    <property type="entry name" value="UPF0700 TRANSMEMBRANE PROTEIN YOAK"/>
    <property type="match status" value="1"/>
</dbReference>
<evidence type="ECO:0000256" key="1">
    <source>
        <dbReference type="SAM" id="Phobius"/>
    </source>
</evidence>
<feature type="transmembrane region" description="Helical" evidence="1">
    <location>
        <begin position="86"/>
        <end position="104"/>
    </location>
</feature>
<evidence type="ECO:0000313" key="3">
    <source>
        <dbReference type="Proteomes" id="UP000183447"/>
    </source>
</evidence>